<accession>A0A9D4QQW7</accession>
<sequence>MSAGSALCFGVFLVFVFTESSCHPSYRDVIPNGHQVRDPCSGVKGDTWQRVGHQINKKYDDVRSKKKLNNFGKDFYALKKQAGDSLERIWPNLCPMNSDGDGRTNGEELGDPECVWTMDQPSPGGNMTIFHPGIPENEDGTLTEKTRQAFCDLHRAAKKKITKKHRKVISHIGSTHKRGRTL</sequence>
<evidence type="ECO:0000313" key="3">
    <source>
        <dbReference type="EMBL" id="KAH3840241.1"/>
    </source>
</evidence>
<feature type="domain" description="Temptin Cys/Cys disulfide" evidence="2">
    <location>
        <begin position="21"/>
        <end position="133"/>
    </location>
</feature>
<dbReference type="Proteomes" id="UP000828390">
    <property type="component" value="Unassembled WGS sequence"/>
</dbReference>
<feature type="chain" id="PRO_5038854845" description="Temptin Cys/Cys disulfide domain-containing protein" evidence="1">
    <location>
        <begin position="23"/>
        <end position="182"/>
    </location>
</feature>
<keyword evidence="1" id="KW-0732">Signal</keyword>
<reference evidence="3" key="1">
    <citation type="journal article" date="2019" name="bioRxiv">
        <title>The Genome of the Zebra Mussel, Dreissena polymorpha: A Resource for Invasive Species Research.</title>
        <authorList>
            <person name="McCartney M.A."/>
            <person name="Auch B."/>
            <person name="Kono T."/>
            <person name="Mallez S."/>
            <person name="Zhang Y."/>
            <person name="Obille A."/>
            <person name="Becker A."/>
            <person name="Abrahante J.E."/>
            <person name="Garbe J."/>
            <person name="Badalamenti J.P."/>
            <person name="Herman A."/>
            <person name="Mangelson H."/>
            <person name="Liachko I."/>
            <person name="Sullivan S."/>
            <person name="Sone E.D."/>
            <person name="Koren S."/>
            <person name="Silverstein K.A.T."/>
            <person name="Beckman K.B."/>
            <person name="Gohl D.M."/>
        </authorList>
    </citation>
    <scope>NUCLEOTIDE SEQUENCE</scope>
    <source>
        <strain evidence="3">Duluth1</strain>
        <tissue evidence="3">Whole animal</tissue>
    </source>
</reference>
<dbReference type="PANTHER" id="PTHR34737">
    <property type="entry name" value="EF-HAND DOMAIN-CONTAINING PROTEIN"/>
    <property type="match status" value="1"/>
</dbReference>
<dbReference type="AlphaFoldDB" id="A0A9D4QQW7"/>
<comment type="caution">
    <text evidence="3">The sequence shown here is derived from an EMBL/GenBank/DDBJ whole genome shotgun (WGS) entry which is preliminary data.</text>
</comment>
<reference evidence="3" key="2">
    <citation type="submission" date="2020-11" db="EMBL/GenBank/DDBJ databases">
        <authorList>
            <person name="McCartney M.A."/>
            <person name="Auch B."/>
            <person name="Kono T."/>
            <person name="Mallez S."/>
            <person name="Becker A."/>
            <person name="Gohl D.M."/>
            <person name="Silverstein K.A.T."/>
            <person name="Koren S."/>
            <person name="Bechman K.B."/>
            <person name="Herman A."/>
            <person name="Abrahante J.E."/>
            <person name="Garbe J."/>
        </authorList>
    </citation>
    <scope>NUCLEOTIDE SEQUENCE</scope>
    <source>
        <strain evidence="3">Duluth1</strain>
        <tissue evidence="3">Whole animal</tissue>
    </source>
</reference>
<gene>
    <name evidence="3" type="ORF">DPMN_113688</name>
</gene>
<organism evidence="3 4">
    <name type="scientific">Dreissena polymorpha</name>
    <name type="common">Zebra mussel</name>
    <name type="synonym">Mytilus polymorpha</name>
    <dbReference type="NCBI Taxonomy" id="45954"/>
    <lineage>
        <taxon>Eukaryota</taxon>
        <taxon>Metazoa</taxon>
        <taxon>Spiralia</taxon>
        <taxon>Lophotrochozoa</taxon>
        <taxon>Mollusca</taxon>
        <taxon>Bivalvia</taxon>
        <taxon>Autobranchia</taxon>
        <taxon>Heteroconchia</taxon>
        <taxon>Euheterodonta</taxon>
        <taxon>Imparidentia</taxon>
        <taxon>Neoheterodontei</taxon>
        <taxon>Myida</taxon>
        <taxon>Dreissenoidea</taxon>
        <taxon>Dreissenidae</taxon>
        <taxon>Dreissena</taxon>
    </lineage>
</organism>
<dbReference type="InterPro" id="IPR057626">
    <property type="entry name" value="S-S_Temptin"/>
</dbReference>
<evidence type="ECO:0000259" key="2">
    <source>
        <dbReference type="Pfam" id="PF24784"/>
    </source>
</evidence>
<evidence type="ECO:0000313" key="4">
    <source>
        <dbReference type="Proteomes" id="UP000828390"/>
    </source>
</evidence>
<name>A0A9D4QQW7_DREPO</name>
<keyword evidence="4" id="KW-1185">Reference proteome</keyword>
<evidence type="ECO:0000256" key="1">
    <source>
        <dbReference type="SAM" id="SignalP"/>
    </source>
</evidence>
<feature type="signal peptide" evidence="1">
    <location>
        <begin position="1"/>
        <end position="22"/>
    </location>
</feature>
<dbReference type="EMBL" id="JAIWYP010000004">
    <property type="protein sequence ID" value="KAH3840241.1"/>
    <property type="molecule type" value="Genomic_DNA"/>
</dbReference>
<proteinExistence type="predicted"/>
<dbReference type="Pfam" id="PF24784">
    <property type="entry name" value="Temptin_C"/>
    <property type="match status" value="1"/>
</dbReference>
<dbReference type="PANTHER" id="PTHR34737:SF2">
    <property type="entry name" value="EF-HAND DOMAIN-CONTAINING PROTEIN"/>
    <property type="match status" value="1"/>
</dbReference>
<dbReference type="InterPro" id="IPR055313">
    <property type="entry name" value="Temptin-like"/>
</dbReference>
<protein>
    <recommendedName>
        <fullName evidence="2">Temptin Cys/Cys disulfide domain-containing protein</fullName>
    </recommendedName>
</protein>